<evidence type="ECO:0000313" key="3">
    <source>
        <dbReference type="Proteomes" id="UP000461768"/>
    </source>
</evidence>
<sequence length="769" mass="89455">MGRLEQSMMTRRLEAGAVIYQEGATINEICIILTGSVKATGKYGENTIMAGNVLGVLDLGIGKYLYNYTANEETLICYFQLETLQDLGKVFAADKTYAGIIISSLAKQMISITGEFEKLKGLSEEISQFIRNEYEEYKQICKNYHKEPAQIKRIENLEEFEEDNAIVTADLDYFINLDLIPLELKKKFYSASEYVMMTEVKRFHENILEISDAYEPIIEYVNQVKHALFAKDEDNLFMRLAELAFMINESNGDISFVWSRIKNITTFVTKEKVIEQAVLPVLISHFKTKIKVGADLDDEQNDLTKQYTIEQIKGAKVLAKDSLATILEYSGISQDKADKFKQYLTVYNSLPDKSATTDEVDKLRKAITKIFYELYELIFFKAEETKMAEPVIDLFLNYGYVDEKFITESQLLQLFYLKQEQEVSEYPIYTMKEWLQEIYYGKAEPSKNEFDLDYQGMLREKKKTQHVSEAEEREYLKDQKGKVTFEIENMFRAANKITSGKVLTFCPILHKDFIIGTIDKLIQKKSDIIKAYEELQKIDFSLFYRTVLYHDSSKGIAKEYIEKKILPITILMPNVGSKSSMWQETSGLRKDTPARFVMPILSKEQAEDMLISVAGRYRWEICRNVQGVYWSDITEKSLTSEYYDYIQFYKKNRDLSPQAKEKLRNEITRVRNNYREVFVQDYIQWIRYESKGSSRLNKIARAILLTYCPFSKPIRTELSNFPAFSELLDRYETLQAAKIKKLENAYASIRRNGGTVTKELEDNLAFHNQ</sequence>
<dbReference type="InterPro" id="IPR000595">
    <property type="entry name" value="cNMP-bd_dom"/>
</dbReference>
<reference evidence="2 3" key="1">
    <citation type="submission" date="2019-09" db="EMBL/GenBank/DDBJ databases">
        <authorList>
            <person name="Valk L.C."/>
        </authorList>
    </citation>
    <scope>NUCLEOTIDE SEQUENCE [LARGE SCALE GENOMIC DNA]</scope>
    <source>
        <strain evidence="2">GalUA</strain>
    </source>
</reference>
<organism evidence="2 3">
    <name type="scientific">Candidatus Galacturonatibacter soehngenii</name>
    <dbReference type="NCBI Taxonomy" id="2307010"/>
    <lineage>
        <taxon>Bacteria</taxon>
        <taxon>Bacillati</taxon>
        <taxon>Bacillota</taxon>
        <taxon>Clostridia</taxon>
        <taxon>Lachnospirales</taxon>
        <taxon>Lachnospiraceae</taxon>
        <taxon>Candidatus Galacturonatibacter</taxon>
    </lineage>
</organism>
<dbReference type="Pfam" id="PF00027">
    <property type="entry name" value="cNMP_binding"/>
    <property type="match status" value="1"/>
</dbReference>
<dbReference type="Proteomes" id="UP000461768">
    <property type="component" value="Unassembled WGS sequence"/>
</dbReference>
<keyword evidence="3" id="KW-1185">Reference proteome</keyword>
<feature type="domain" description="Cyclic nucleotide-binding" evidence="1">
    <location>
        <begin position="1"/>
        <end position="59"/>
    </location>
</feature>
<dbReference type="EMBL" id="WAGX01000005">
    <property type="protein sequence ID" value="KAB1437735.1"/>
    <property type="molecule type" value="Genomic_DNA"/>
</dbReference>
<dbReference type="RefSeq" id="WP_151144270.1">
    <property type="nucleotide sequence ID" value="NZ_WAGX01000005.1"/>
</dbReference>
<dbReference type="InterPro" id="IPR018490">
    <property type="entry name" value="cNMP-bd_dom_sf"/>
</dbReference>
<accession>A0A7V7UB96</accession>
<protein>
    <submittedName>
        <fullName evidence="2">Cyclic nucleotide-binding domain-containing protein</fullName>
    </submittedName>
</protein>
<proteinExistence type="predicted"/>
<evidence type="ECO:0000259" key="1">
    <source>
        <dbReference type="PROSITE" id="PS50042"/>
    </source>
</evidence>
<name>A0A7V7UB96_9FIRM</name>
<dbReference type="PROSITE" id="PS50042">
    <property type="entry name" value="CNMP_BINDING_3"/>
    <property type="match status" value="1"/>
</dbReference>
<gene>
    <name evidence="2" type="ORF">F7O84_09040</name>
</gene>
<reference evidence="2 3" key="2">
    <citation type="submission" date="2020-02" db="EMBL/GenBank/DDBJ databases">
        <title>Candidatus Galacturonibacter soehngenii shows hetero-acetogenic catabolism of galacturonic acid but lacks a canonical carbon monoxide dehydrogenase/acetyl-CoA synthase complex.</title>
        <authorList>
            <person name="Diender M."/>
            <person name="Stouten G.R."/>
            <person name="Petersen J.F."/>
            <person name="Nielsen P.H."/>
            <person name="Dueholm M.S."/>
            <person name="Pronk J.T."/>
            <person name="Van Loosdrecht M.C.M."/>
        </authorList>
    </citation>
    <scope>NUCLEOTIDE SEQUENCE [LARGE SCALE GENOMIC DNA]</scope>
    <source>
        <strain evidence="2">GalUA</strain>
    </source>
</reference>
<dbReference type="CDD" id="cd00038">
    <property type="entry name" value="CAP_ED"/>
    <property type="match status" value="1"/>
</dbReference>
<dbReference type="Gene3D" id="2.60.120.10">
    <property type="entry name" value="Jelly Rolls"/>
    <property type="match status" value="1"/>
</dbReference>
<dbReference type="SUPFAM" id="SSF51206">
    <property type="entry name" value="cAMP-binding domain-like"/>
    <property type="match status" value="1"/>
</dbReference>
<evidence type="ECO:0000313" key="2">
    <source>
        <dbReference type="EMBL" id="KAB1437735.1"/>
    </source>
</evidence>
<dbReference type="OrthoDB" id="334160at2"/>
<dbReference type="AlphaFoldDB" id="A0A7V7UB96"/>
<dbReference type="InterPro" id="IPR014710">
    <property type="entry name" value="RmlC-like_jellyroll"/>
</dbReference>
<comment type="caution">
    <text evidence="2">The sequence shown here is derived from an EMBL/GenBank/DDBJ whole genome shotgun (WGS) entry which is preliminary data.</text>
</comment>